<evidence type="ECO:0000256" key="5">
    <source>
        <dbReference type="ARBA" id="ARBA00022694"/>
    </source>
</evidence>
<dbReference type="GO" id="GO:0005739">
    <property type="term" value="C:mitochondrion"/>
    <property type="evidence" value="ECO:0007669"/>
    <property type="project" value="TreeGrafter"/>
</dbReference>
<evidence type="ECO:0000313" key="14">
    <source>
        <dbReference type="Proteomes" id="UP001214628"/>
    </source>
</evidence>
<evidence type="ECO:0000256" key="3">
    <source>
        <dbReference type="ARBA" id="ARBA00007823"/>
    </source>
</evidence>
<evidence type="ECO:0000256" key="2">
    <source>
        <dbReference type="ARBA" id="ARBA00001947"/>
    </source>
</evidence>
<dbReference type="Pfam" id="PF12706">
    <property type="entry name" value="Lactamase_B_2"/>
    <property type="match status" value="1"/>
</dbReference>
<dbReference type="PANTHER" id="PTHR12553:SF49">
    <property type="entry name" value="ZINC PHOSPHODIESTERASE ELAC PROTEIN 2"/>
    <property type="match status" value="1"/>
</dbReference>
<evidence type="ECO:0000313" key="13">
    <source>
        <dbReference type="EMBL" id="WFD43553.1"/>
    </source>
</evidence>
<evidence type="ECO:0000256" key="11">
    <source>
        <dbReference type="SAM" id="MobiDB-lite"/>
    </source>
</evidence>
<sequence length="936" mass="103929">MADGGKKHVHVHGPTNTRYALATSRFYAKRESMALDVTDISTSQITNPCFQDENAAIIAVPLLPPSLSTKQASRPPPSPSAPRLDSELWRNPKWSPSNLSGKHADDWLSIVLKDAWGGPFPSDGRPWTPSRIPYALPPPVLSPSSKESSSQEGKQAPVLCYIWNGADQRGKFDLDRAAALGIRPGKNYAQLSRGENVTIQRPTLWASLSDEQRSEWLHARKRKKSAKSPRMDTTPDYELEQVLVESRHVVGATRSGAVFFYMTLPSLDYVDSLLEPSVQQSFLPYTQQRNLELPKEQRKTPHVIIHAAPRDVIEDPRYFAWMQSFGPDCYHLIANHDHCADRLMYTSNALTLLRLSQLDKDMYAVPGYTLDAKAKCSGEKVMPVAEDMIVPLQPRSEPRQLPAVAPRFDLPMDAMHTLLDQHADQDAAAAWHKYQAVVEQVHAVPDTTSDQLADDLTFTTLGTGSSAPSKYRNVLSTLVNVPGMGYILLDAGEGTYYQLARRFGPGESGWAGIGVDQILANLKMVFVSHIHGDHHMGVVRLLLERRKLRCSQPMFLFANNYTLYYLREYHKIESLDLDQENGIITIDNEYINPQSTSPRKPASNVQKILIEAKQSLQMQEISSVPVLHRTSHCYGLVLHHVSGWKLVFSGDTMPCPALVQAGNRATVLIHEATMQDDQQDLAKAKGHSTVGQAIQTALDMQAKSLLLTHFSQRYPKFARIDFGANDLPIGIAFDQMHITPKQIRLGRHQFPALQALFAIELQEDQMLDQIENHDTSADQLEGGDTSVDQKEGHDVSANQKEGHDASADRVTDTCPIRQSPVDQQAATETSIQLAVHQGISHALRSMHGIVGSAFAWDILYVGTPIGTPTPSHMIDLVIRVPSEHLNTLLSSVVAMDSKAANLLTENQDWQVHVQNVSQNLAMLTGNARDWIADLLS</sequence>
<gene>
    <name evidence="13" type="ORF">MPSI1_002215</name>
</gene>
<name>A0AAF0FF43_9BASI</name>
<dbReference type="EMBL" id="CP118376">
    <property type="protein sequence ID" value="WFD43553.1"/>
    <property type="molecule type" value="Genomic_DNA"/>
</dbReference>
<dbReference type="SUPFAM" id="SSF56281">
    <property type="entry name" value="Metallo-hydrolase/oxidoreductase"/>
    <property type="match status" value="1"/>
</dbReference>
<evidence type="ECO:0000256" key="9">
    <source>
        <dbReference type="ARBA" id="ARBA00022801"/>
    </source>
</evidence>
<dbReference type="InterPro" id="IPR047151">
    <property type="entry name" value="RNZ2-like"/>
</dbReference>
<evidence type="ECO:0000256" key="1">
    <source>
        <dbReference type="ARBA" id="ARBA00000402"/>
    </source>
</evidence>
<evidence type="ECO:0000256" key="6">
    <source>
        <dbReference type="ARBA" id="ARBA00022722"/>
    </source>
</evidence>
<dbReference type="Gene3D" id="3.60.15.10">
    <property type="entry name" value="Ribonuclease Z/Hydroxyacylglutathione hydrolase-like"/>
    <property type="match status" value="2"/>
</dbReference>
<proteinExistence type="inferred from homology"/>
<dbReference type="CDD" id="cd07718">
    <property type="entry name" value="RNaseZ_ELAC1_ELAC2-C-term-like_MBL-fold"/>
    <property type="match status" value="1"/>
</dbReference>
<dbReference type="EC" id="3.1.26.11" evidence="4"/>
<keyword evidence="9 13" id="KW-0378">Hydrolase</keyword>
<protein>
    <recommendedName>
        <fullName evidence="4">ribonuclease Z</fullName>
        <ecNumber evidence="4">3.1.26.11</ecNumber>
    </recommendedName>
</protein>
<keyword evidence="14" id="KW-1185">Reference proteome</keyword>
<feature type="region of interest" description="Disordered" evidence="11">
    <location>
        <begin position="67"/>
        <end position="95"/>
    </location>
</feature>
<evidence type="ECO:0000256" key="7">
    <source>
        <dbReference type="ARBA" id="ARBA00022723"/>
    </source>
</evidence>
<comment type="cofactor">
    <cofactor evidence="2">
        <name>Zn(2+)</name>
        <dbReference type="ChEBI" id="CHEBI:29105"/>
    </cofactor>
</comment>
<keyword evidence="5" id="KW-0819">tRNA processing</keyword>
<dbReference type="Proteomes" id="UP001214628">
    <property type="component" value="Chromosome 2"/>
</dbReference>
<feature type="domain" description="Metallo-beta-lactamase" evidence="12">
    <location>
        <begin position="487"/>
        <end position="710"/>
    </location>
</feature>
<keyword evidence="6" id="KW-0540">Nuclease</keyword>
<feature type="compositionally biased region" description="Basic and acidic residues" evidence="11">
    <location>
        <begin position="787"/>
        <end position="810"/>
    </location>
</feature>
<feature type="region of interest" description="Disordered" evidence="11">
    <location>
        <begin position="776"/>
        <end position="810"/>
    </location>
</feature>
<dbReference type="GO" id="GO:0046872">
    <property type="term" value="F:metal ion binding"/>
    <property type="evidence" value="ECO:0007669"/>
    <property type="project" value="UniProtKB-KW"/>
</dbReference>
<dbReference type="GO" id="GO:1990180">
    <property type="term" value="P:mitochondrial tRNA 3'-end processing"/>
    <property type="evidence" value="ECO:0007669"/>
    <property type="project" value="TreeGrafter"/>
</dbReference>
<keyword evidence="7" id="KW-0479">Metal-binding</keyword>
<dbReference type="GO" id="GO:0042781">
    <property type="term" value="F:3'-tRNA processing endoribonuclease activity"/>
    <property type="evidence" value="ECO:0007669"/>
    <property type="project" value="UniProtKB-EC"/>
</dbReference>
<dbReference type="InterPro" id="IPR036866">
    <property type="entry name" value="RibonucZ/Hydroxyglut_hydro"/>
</dbReference>
<evidence type="ECO:0000259" key="12">
    <source>
        <dbReference type="Pfam" id="PF12706"/>
    </source>
</evidence>
<comment type="catalytic activity">
    <reaction evidence="1">
        <text>Endonucleolytic cleavage of RNA, removing extra 3' nucleotides from tRNA precursor, generating 3' termini of tRNAs. A 3'-hydroxy group is left at the tRNA terminus and a 5'-phosphoryl group is left at the trailer molecule.</text>
        <dbReference type="EC" id="3.1.26.11"/>
    </reaction>
</comment>
<organism evidence="13 14">
    <name type="scientific">Malassezia psittaci</name>
    <dbReference type="NCBI Taxonomy" id="1821823"/>
    <lineage>
        <taxon>Eukaryota</taxon>
        <taxon>Fungi</taxon>
        <taxon>Dikarya</taxon>
        <taxon>Basidiomycota</taxon>
        <taxon>Ustilaginomycotina</taxon>
        <taxon>Malasseziomycetes</taxon>
        <taxon>Malasseziales</taxon>
        <taxon>Malasseziaceae</taxon>
        <taxon>Malassezia</taxon>
    </lineage>
</organism>
<evidence type="ECO:0000256" key="10">
    <source>
        <dbReference type="ARBA" id="ARBA00022833"/>
    </source>
</evidence>
<evidence type="ECO:0000256" key="8">
    <source>
        <dbReference type="ARBA" id="ARBA00022759"/>
    </source>
</evidence>
<dbReference type="AlphaFoldDB" id="A0AAF0FF43"/>
<reference evidence="13" key="1">
    <citation type="submission" date="2023-02" db="EMBL/GenBank/DDBJ databases">
        <title>Mating type loci evolution in Malassezia.</title>
        <authorList>
            <person name="Coelho M.A."/>
        </authorList>
    </citation>
    <scope>NUCLEOTIDE SEQUENCE</scope>
    <source>
        <strain evidence="13">CBS 14136</strain>
    </source>
</reference>
<keyword evidence="10" id="KW-0862">Zinc</keyword>
<comment type="similarity">
    <text evidence="3">Belongs to the RNase Z family.</text>
</comment>
<dbReference type="InterPro" id="IPR001279">
    <property type="entry name" value="Metallo-B-lactamas"/>
</dbReference>
<dbReference type="PANTHER" id="PTHR12553">
    <property type="entry name" value="ZINC PHOSPHODIESTERASE ELAC PROTEIN 2"/>
    <property type="match status" value="1"/>
</dbReference>
<accession>A0AAF0FF43</accession>
<keyword evidence="8" id="KW-0255">Endonuclease</keyword>
<evidence type="ECO:0000256" key="4">
    <source>
        <dbReference type="ARBA" id="ARBA00012477"/>
    </source>
</evidence>